<dbReference type="PANTHER" id="PTHR45024">
    <property type="entry name" value="DEHYDROGENASES, SHORT CHAIN"/>
    <property type="match status" value="1"/>
</dbReference>
<evidence type="ECO:0000256" key="4">
    <source>
        <dbReference type="ARBA" id="ARBA00023235"/>
    </source>
</evidence>
<dbReference type="FunFam" id="3.40.50.720:FF:000084">
    <property type="entry name" value="Short-chain dehydrogenase reductase"/>
    <property type="match status" value="1"/>
</dbReference>
<dbReference type="RefSeq" id="XP_022513733.1">
    <property type="nucleotide sequence ID" value="XM_022653989.1"/>
</dbReference>
<dbReference type="GeneID" id="34599186"/>
<dbReference type="PROSITE" id="PS00061">
    <property type="entry name" value="ADH_SHORT"/>
    <property type="match status" value="1"/>
</dbReference>
<dbReference type="PRINTS" id="PR00080">
    <property type="entry name" value="SDRFAMILY"/>
</dbReference>
<dbReference type="Proteomes" id="UP000077002">
    <property type="component" value="Unassembled WGS sequence"/>
</dbReference>
<sequence length="617" mass="66699">MVDLRLDNHVAIITGAGSGLGKAHALYLASRGASVLVNDVSRKDADEVVGQIVSAGGRSAVNYNSVLNGDVIVQDAIQKFGRLDILVNSASIFRDASFENMTDKDWDDIDASPGVFKCTRAAWKIFRKQKYGRIIMTSSTAGLFGNSGQCNYSAATLGAVGLTQTLAKEGLKYNILVNAIAPVTAADMTATTTSAELLQYLRPEHVSPLVGLLVHPISRESGSVFEVFAGHVSKFRWERSPGAVLKCDETFTPGAILKRWADINDFSKPDHPTKTADMVVNLEAAQKQDRNDPGEDVRYDGKVAVITGGGAGLGRAYCIEFAKRGAAVVVNDLVNPNSVVEEILASGGRAVGNSSSVEDGASVIKTEAVLIGRCVTAIDNFGRVDILVNNAGILRDKAFINMTEKQWDDIFNVHLHGTYACTKAAYPYMMKQKYGRIVNTSSTSGVYGNYGQANYATAKMAILGFSRALAEEGAKYNIYVNTIGPSAGTQLTRTVLSEELVHARKPEFVAPLVLALCSDKVPDRPTGGLYEVGCGWQGRTRWQRSDGHTFDIDQFTPENIRDHWDKITNFADKCADSPETLGDEQKHIIGVIRWLMSRKQSTSINGNSYPAAPVAKL</sequence>
<evidence type="ECO:0000256" key="3">
    <source>
        <dbReference type="ARBA" id="ARBA00023002"/>
    </source>
</evidence>
<dbReference type="OrthoDB" id="3592703at2759"/>
<dbReference type="Gene3D" id="3.40.50.720">
    <property type="entry name" value="NAD(P)-binding Rossmann-like Domain"/>
    <property type="match status" value="2"/>
</dbReference>
<dbReference type="FunFam" id="3.40.50.720:FF:000410">
    <property type="entry name" value="Peroxisomal multifunctional beta-oxidation protein"/>
    <property type="match status" value="1"/>
</dbReference>
<feature type="domain" description="Ketoreductase" evidence="5">
    <location>
        <begin position="302"/>
        <end position="489"/>
    </location>
</feature>
<evidence type="ECO:0000256" key="1">
    <source>
        <dbReference type="ARBA" id="ARBA00006484"/>
    </source>
</evidence>
<keyword evidence="2" id="KW-0521">NADP</keyword>
<dbReference type="Pfam" id="PF00106">
    <property type="entry name" value="adh_short"/>
    <property type="match status" value="2"/>
</dbReference>
<evidence type="ECO:0000313" key="6">
    <source>
        <dbReference type="EMBL" id="OAG41781.1"/>
    </source>
</evidence>
<gene>
    <name evidence="6" type="ORF">AYO21_04016</name>
</gene>
<dbReference type="InterPro" id="IPR057326">
    <property type="entry name" value="KR_dom"/>
</dbReference>
<dbReference type="InterPro" id="IPR051687">
    <property type="entry name" value="Peroxisomal_Beta-Oxidation"/>
</dbReference>
<proteinExistence type="inferred from homology"/>
<keyword evidence="3" id="KW-0560">Oxidoreductase</keyword>
<evidence type="ECO:0000256" key="2">
    <source>
        <dbReference type="ARBA" id="ARBA00022857"/>
    </source>
</evidence>
<reference evidence="6 7" key="1">
    <citation type="submission" date="2016-03" db="EMBL/GenBank/DDBJ databases">
        <title>Draft genome sequence of the Fonsecaea monophora CBS 269.37.</title>
        <authorList>
            <person name="Bombassaro A."/>
            <person name="Vinicius W.A."/>
            <person name="De Hoog S."/>
            <person name="Sun J."/>
            <person name="Souza E.M."/>
            <person name="Raittz R.T."/>
            <person name="Costa F."/>
            <person name="Leao A.C."/>
            <person name="Tadra-Sfeir M.Z."/>
            <person name="Baura V."/>
            <person name="Balsanelli E."/>
            <person name="Pedrosa F.O."/>
            <person name="Moreno L.F."/>
            <person name="Steffens M.B."/>
            <person name="Xi L."/>
            <person name="Bocca A.L."/>
            <person name="Felipe M.S."/>
            <person name="Teixeira M."/>
            <person name="Telles Filho F.Q."/>
            <person name="Azevedo C.M."/>
            <person name="Gomes R."/>
            <person name="Vicente V.A."/>
        </authorList>
    </citation>
    <scope>NUCLEOTIDE SEQUENCE [LARGE SCALE GENOMIC DNA]</scope>
    <source>
        <strain evidence="6 7">CBS 269.37</strain>
    </source>
</reference>
<dbReference type="InterPro" id="IPR020904">
    <property type="entry name" value="Sc_DH/Rdtase_CS"/>
</dbReference>
<name>A0A177FDI5_9EURO</name>
<organism evidence="6 7">
    <name type="scientific">Fonsecaea monophora</name>
    <dbReference type="NCBI Taxonomy" id="254056"/>
    <lineage>
        <taxon>Eukaryota</taxon>
        <taxon>Fungi</taxon>
        <taxon>Dikarya</taxon>
        <taxon>Ascomycota</taxon>
        <taxon>Pezizomycotina</taxon>
        <taxon>Eurotiomycetes</taxon>
        <taxon>Chaetothyriomycetidae</taxon>
        <taxon>Chaetothyriales</taxon>
        <taxon>Herpotrichiellaceae</taxon>
        <taxon>Fonsecaea</taxon>
    </lineage>
</organism>
<evidence type="ECO:0000313" key="7">
    <source>
        <dbReference type="Proteomes" id="UP000077002"/>
    </source>
</evidence>
<dbReference type="CDD" id="cd05353">
    <property type="entry name" value="hydroxyacyl-CoA-like_DH_SDR_c-like"/>
    <property type="match status" value="1"/>
</dbReference>
<dbReference type="GO" id="GO:0016853">
    <property type="term" value="F:isomerase activity"/>
    <property type="evidence" value="ECO:0007669"/>
    <property type="project" value="UniProtKB-KW"/>
</dbReference>
<dbReference type="SMART" id="SM00822">
    <property type="entry name" value="PKS_KR"/>
    <property type="match status" value="1"/>
</dbReference>
<dbReference type="AlphaFoldDB" id="A0A177FDI5"/>
<comment type="similarity">
    <text evidence="1">Belongs to the short-chain dehydrogenases/reductases (SDR) family.</text>
</comment>
<dbReference type="InterPro" id="IPR002347">
    <property type="entry name" value="SDR_fam"/>
</dbReference>
<dbReference type="PRINTS" id="PR00081">
    <property type="entry name" value="GDHRDH"/>
</dbReference>
<accession>A0A177FDI5</accession>
<dbReference type="EMBL" id="LVKK01000021">
    <property type="protein sequence ID" value="OAG41781.1"/>
    <property type="molecule type" value="Genomic_DNA"/>
</dbReference>
<comment type="caution">
    <text evidence="6">The sequence shown here is derived from an EMBL/GenBank/DDBJ whole genome shotgun (WGS) entry which is preliminary data.</text>
</comment>
<dbReference type="InterPro" id="IPR036291">
    <property type="entry name" value="NAD(P)-bd_dom_sf"/>
</dbReference>
<dbReference type="SUPFAM" id="SSF51735">
    <property type="entry name" value="NAD(P)-binding Rossmann-fold domains"/>
    <property type="match status" value="2"/>
</dbReference>
<protein>
    <recommendedName>
        <fullName evidence="5">Ketoreductase domain-containing protein</fullName>
    </recommendedName>
</protein>
<dbReference type="GO" id="GO:0016491">
    <property type="term" value="F:oxidoreductase activity"/>
    <property type="evidence" value="ECO:0007669"/>
    <property type="project" value="UniProtKB-KW"/>
</dbReference>
<keyword evidence="7" id="KW-1185">Reference proteome</keyword>
<dbReference type="PANTHER" id="PTHR45024:SF2">
    <property type="entry name" value="SCP2 DOMAIN-CONTAINING PROTEIN"/>
    <property type="match status" value="1"/>
</dbReference>
<evidence type="ECO:0000259" key="5">
    <source>
        <dbReference type="SMART" id="SM00822"/>
    </source>
</evidence>
<keyword evidence="4" id="KW-0413">Isomerase</keyword>